<evidence type="ECO:0000313" key="1">
    <source>
        <dbReference type="EMBL" id="KAI5653789.1"/>
    </source>
</evidence>
<keyword evidence="2" id="KW-1185">Reference proteome</keyword>
<name>A0ACC0A0U7_CATRO</name>
<dbReference type="Proteomes" id="UP001060085">
    <property type="component" value="Linkage Group LG07"/>
</dbReference>
<evidence type="ECO:0000313" key="2">
    <source>
        <dbReference type="Proteomes" id="UP001060085"/>
    </source>
</evidence>
<proteinExistence type="predicted"/>
<gene>
    <name evidence="1" type="ORF">M9H77_30976</name>
</gene>
<organism evidence="1 2">
    <name type="scientific">Catharanthus roseus</name>
    <name type="common">Madagascar periwinkle</name>
    <name type="synonym">Vinca rosea</name>
    <dbReference type="NCBI Taxonomy" id="4058"/>
    <lineage>
        <taxon>Eukaryota</taxon>
        <taxon>Viridiplantae</taxon>
        <taxon>Streptophyta</taxon>
        <taxon>Embryophyta</taxon>
        <taxon>Tracheophyta</taxon>
        <taxon>Spermatophyta</taxon>
        <taxon>Magnoliopsida</taxon>
        <taxon>eudicotyledons</taxon>
        <taxon>Gunneridae</taxon>
        <taxon>Pentapetalae</taxon>
        <taxon>asterids</taxon>
        <taxon>lamiids</taxon>
        <taxon>Gentianales</taxon>
        <taxon>Apocynaceae</taxon>
        <taxon>Rauvolfioideae</taxon>
        <taxon>Vinceae</taxon>
        <taxon>Catharanthinae</taxon>
        <taxon>Catharanthus</taxon>
    </lineage>
</organism>
<sequence length="611" mass="68292">MHYSELLHQLRQCINRQTPSRSQKIHAHILKTGLGSRSTHLSNILIDLYGKFGQHRNAQKVFDEMFQRDLFSWASILTAHNQANLSHQTLSLFTKMSAFDGLRPDNFIFASLVKACAGLSYVKLGRQVHAQFLLSNFSHDDVAKSSLVDMYAKCGLPDQARLVFDTIGSKNLVSWTALISGYARSGRKSEAVEMFKTLKDKNLYAWTALISGLVQSSHLAAAFELFIEMRREGVGILDPFILSSIAVAAANVAALELGRQVHCLVFLLGYDSNLFVCNALLDMYAKCSDVSAAKKIFDSMWKRDVVSWTSIIMGMAQHGQAKEALSIYDNMIFAGMKPNAVTFVALLYACSHVGLLDKGHDIFKSMINEYGLNPSLQHYTCLLDLYGRSGNLDEAEDLFNTMPFKPDEAAWASLLSACKQHGNTKMGIRIADNLLSLGPKEPSTCILLSNAYAVAGMWENVSKVRKLMADMESKKEPGYSCIDLGKEKLVFYAGESMHPMRDEIATLLKEIDADMRRRGYMPDTSCVLHDMEYQEKERQLFWHSERLAVAYGLLKSVPGAVIRIVKNLRVCGDCHTVLKSISLIKGREIVVRDASRFHHFNGGVCSCGEFW</sequence>
<protein>
    <submittedName>
        <fullName evidence="1">Uncharacterized protein</fullName>
    </submittedName>
</protein>
<accession>A0ACC0A0U7</accession>
<dbReference type="EMBL" id="CM044707">
    <property type="protein sequence ID" value="KAI5653789.1"/>
    <property type="molecule type" value="Genomic_DNA"/>
</dbReference>
<reference evidence="2" key="1">
    <citation type="journal article" date="2023" name="Nat. Plants">
        <title>Single-cell RNA sequencing provides a high-resolution roadmap for understanding the multicellular compartmentation of specialized metabolism.</title>
        <authorList>
            <person name="Sun S."/>
            <person name="Shen X."/>
            <person name="Li Y."/>
            <person name="Li Y."/>
            <person name="Wang S."/>
            <person name="Li R."/>
            <person name="Zhang H."/>
            <person name="Shen G."/>
            <person name="Guo B."/>
            <person name="Wei J."/>
            <person name="Xu J."/>
            <person name="St-Pierre B."/>
            <person name="Chen S."/>
            <person name="Sun C."/>
        </authorList>
    </citation>
    <scope>NUCLEOTIDE SEQUENCE [LARGE SCALE GENOMIC DNA]</scope>
</reference>
<comment type="caution">
    <text evidence="1">The sequence shown here is derived from an EMBL/GenBank/DDBJ whole genome shotgun (WGS) entry which is preliminary data.</text>
</comment>